<dbReference type="AlphaFoldDB" id="X1CVT7"/>
<accession>X1CVT7</accession>
<sequence length="65" mass="7362">MPTQEEFEIARARIEAMPENIGIATLRFGAIPKDSALAHIDAKDEIGNFLVNLQMNYMRSLKEIK</sequence>
<proteinExistence type="predicted"/>
<gene>
    <name evidence="1" type="ORF">S01H4_41163</name>
</gene>
<organism evidence="1">
    <name type="scientific">marine sediment metagenome</name>
    <dbReference type="NCBI Taxonomy" id="412755"/>
    <lineage>
        <taxon>unclassified sequences</taxon>
        <taxon>metagenomes</taxon>
        <taxon>ecological metagenomes</taxon>
    </lineage>
</organism>
<protein>
    <submittedName>
        <fullName evidence="1">Uncharacterized protein</fullName>
    </submittedName>
</protein>
<dbReference type="EMBL" id="BART01022491">
    <property type="protein sequence ID" value="GAG97057.1"/>
    <property type="molecule type" value="Genomic_DNA"/>
</dbReference>
<reference evidence="1" key="1">
    <citation type="journal article" date="2014" name="Front. Microbiol.">
        <title>High frequency of phylogenetically diverse reductive dehalogenase-homologous genes in deep subseafloor sedimentary metagenomes.</title>
        <authorList>
            <person name="Kawai M."/>
            <person name="Futagami T."/>
            <person name="Toyoda A."/>
            <person name="Takaki Y."/>
            <person name="Nishi S."/>
            <person name="Hori S."/>
            <person name="Arai W."/>
            <person name="Tsubouchi T."/>
            <person name="Morono Y."/>
            <person name="Uchiyama I."/>
            <person name="Ito T."/>
            <person name="Fujiyama A."/>
            <person name="Inagaki F."/>
            <person name="Takami H."/>
        </authorList>
    </citation>
    <scope>NUCLEOTIDE SEQUENCE</scope>
    <source>
        <strain evidence="1">Expedition CK06-06</strain>
    </source>
</reference>
<evidence type="ECO:0000313" key="1">
    <source>
        <dbReference type="EMBL" id="GAG97057.1"/>
    </source>
</evidence>
<comment type="caution">
    <text evidence="1">The sequence shown here is derived from an EMBL/GenBank/DDBJ whole genome shotgun (WGS) entry which is preliminary data.</text>
</comment>
<name>X1CVT7_9ZZZZ</name>